<reference evidence="1 2" key="1">
    <citation type="journal article" date="2023" name="Sci. Data">
        <title>Genome assembly of the Korean intertidal mud-creeper Batillaria attramentaria.</title>
        <authorList>
            <person name="Patra A.K."/>
            <person name="Ho P.T."/>
            <person name="Jun S."/>
            <person name="Lee S.J."/>
            <person name="Kim Y."/>
            <person name="Won Y.J."/>
        </authorList>
    </citation>
    <scope>NUCLEOTIDE SEQUENCE [LARGE SCALE GENOMIC DNA]</scope>
    <source>
        <strain evidence="1">Wonlab-2016</strain>
    </source>
</reference>
<comment type="caution">
    <text evidence="1">The sequence shown here is derived from an EMBL/GenBank/DDBJ whole genome shotgun (WGS) entry which is preliminary data.</text>
</comment>
<protein>
    <submittedName>
        <fullName evidence="1">Uncharacterized protein</fullName>
    </submittedName>
</protein>
<organism evidence="1 2">
    <name type="scientific">Batillaria attramentaria</name>
    <dbReference type="NCBI Taxonomy" id="370345"/>
    <lineage>
        <taxon>Eukaryota</taxon>
        <taxon>Metazoa</taxon>
        <taxon>Spiralia</taxon>
        <taxon>Lophotrochozoa</taxon>
        <taxon>Mollusca</taxon>
        <taxon>Gastropoda</taxon>
        <taxon>Caenogastropoda</taxon>
        <taxon>Sorbeoconcha</taxon>
        <taxon>Cerithioidea</taxon>
        <taxon>Batillariidae</taxon>
        <taxon>Batillaria</taxon>
    </lineage>
</organism>
<gene>
    <name evidence="1" type="ORF">BaRGS_00032699</name>
</gene>
<dbReference type="AlphaFoldDB" id="A0ABD0JNN7"/>
<name>A0ABD0JNN7_9CAEN</name>
<keyword evidence="2" id="KW-1185">Reference proteome</keyword>
<sequence length="74" mass="8213">KLKAVSFLLPYPFLTSVSSNLNLSCWKLQEDGKTIVNRPSKGMDRCLESLISYDQLASAMSPEVSHLLLPSQSE</sequence>
<accession>A0ABD0JNN7</accession>
<proteinExistence type="predicted"/>
<dbReference type="Proteomes" id="UP001519460">
    <property type="component" value="Unassembled WGS sequence"/>
</dbReference>
<evidence type="ECO:0000313" key="2">
    <source>
        <dbReference type="Proteomes" id="UP001519460"/>
    </source>
</evidence>
<feature type="non-terminal residue" evidence="1">
    <location>
        <position position="1"/>
    </location>
</feature>
<evidence type="ECO:0000313" key="1">
    <source>
        <dbReference type="EMBL" id="KAK7476072.1"/>
    </source>
</evidence>
<dbReference type="EMBL" id="JACVVK020000386">
    <property type="protein sequence ID" value="KAK7476072.1"/>
    <property type="molecule type" value="Genomic_DNA"/>
</dbReference>